<dbReference type="EMBL" id="UGKR01000003">
    <property type="protein sequence ID" value="STS90810.1"/>
    <property type="molecule type" value="Genomic_DNA"/>
</dbReference>
<organism evidence="3 4">
    <name type="scientific">Klebsiella variicola</name>
    <dbReference type="NCBI Taxonomy" id="244366"/>
    <lineage>
        <taxon>Bacteria</taxon>
        <taxon>Pseudomonadati</taxon>
        <taxon>Pseudomonadota</taxon>
        <taxon>Gammaproteobacteria</taxon>
        <taxon>Enterobacterales</taxon>
        <taxon>Enterobacteriaceae</taxon>
        <taxon>Klebsiella/Raoultella group</taxon>
        <taxon>Klebsiella</taxon>
        <taxon>Klebsiella pneumoniae complex</taxon>
    </lineage>
</organism>
<accession>A0A7H4MKG0</accession>
<protein>
    <submittedName>
        <fullName evidence="3">N-carbamoyl-L-amino acid hydrolase</fullName>
    </submittedName>
</protein>
<keyword evidence="1" id="KW-0479">Metal-binding</keyword>
<comment type="caution">
    <text evidence="3">The sequence shown here is derived from an EMBL/GenBank/DDBJ whole genome shotgun (WGS) entry which is preliminary data.</text>
</comment>
<dbReference type="PANTHER" id="PTHR32494:SF19">
    <property type="entry name" value="ALLANTOATE DEIMINASE-RELATED"/>
    <property type="match status" value="1"/>
</dbReference>
<dbReference type="GO" id="GO:0046872">
    <property type="term" value="F:metal ion binding"/>
    <property type="evidence" value="ECO:0007669"/>
    <property type="project" value="UniProtKB-KW"/>
</dbReference>
<dbReference type="PANTHER" id="PTHR32494">
    <property type="entry name" value="ALLANTOATE DEIMINASE-RELATED"/>
    <property type="match status" value="1"/>
</dbReference>
<dbReference type="InterPro" id="IPR010158">
    <property type="entry name" value="Amidase_Cbmase"/>
</dbReference>
<gene>
    <name evidence="3" type="primary">hyuC_2</name>
    <name evidence="3" type="ORF">NCTC9177_04709</name>
</gene>
<reference evidence="3 4" key="1">
    <citation type="submission" date="2018-06" db="EMBL/GenBank/DDBJ databases">
        <authorList>
            <consortium name="Pathogen Informatics"/>
            <person name="Doyle S."/>
        </authorList>
    </citation>
    <scope>NUCLEOTIDE SEQUENCE [LARGE SCALE GENOMIC DNA]</scope>
    <source>
        <strain evidence="3 4">NCTC9177</strain>
    </source>
</reference>
<evidence type="ECO:0000256" key="1">
    <source>
        <dbReference type="ARBA" id="ARBA00022723"/>
    </source>
</evidence>
<evidence type="ECO:0000256" key="2">
    <source>
        <dbReference type="ARBA" id="ARBA00022801"/>
    </source>
</evidence>
<name>A0A7H4MKG0_KLEVA</name>
<sequence>MKDNREGAPAVLLGSHLDTVRNAGRYDGMLGVLAAIEVVQRLHQQGATAGKGNRDRRLWR</sequence>
<dbReference type="SUPFAM" id="SSF53187">
    <property type="entry name" value="Zn-dependent exopeptidases"/>
    <property type="match status" value="1"/>
</dbReference>
<dbReference type="GO" id="GO:0016813">
    <property type="term" value="F:hydrolase activity, acting on carbon-nitrogen (but not peptide) bonds, in linear amidines"/>
    <property type="evidence" value="ECO:0007669"/>
    <property type="project" value="InterPro"/>
</dbReference>
<dbReference type="Gene3D" id="3.40.630.10">
    <property type="entry name" value="Zn peptidases"/>
    <property type="match status" value="1"/>
</dbReference>
<keyword evidence="2 3" id="KW-0378">Hydrolase</keyword>
<evidence type="ECO:0000313" key="3">
    <source>
        <dbReference type="EMBL" id="STS90810.1"/>
    </source>
</evidence>
<dbReference type="Proteomes" id="UP000254545">
    <property type="component" value="Unassembled WGS sequence"/>
</dbReference>
<evidence type="ECO:0000313" key="4">
    <source>
        <dbReference type="Proteomes" id="UP000254545"/>
    </source>
</evidence>
<dbReference type="AlphaFoldDB" id="A0A7H4MKG0"/>
<proteinExistence type="predicted"/>